<keyword evidence="2 3" id="KW-0833">Ubl conjugation pathway</keyword>
<dbReference type="InterPro" id="IPR001206">
    <property type="entry name" value="Diacylglycerol_kinase_cat_dom"/>
</dbReference>
<feature type="domain" description="B30.2/SPRY" evidence="8">
    <location>
        <begin position="2507"/>
        <end position="2707"/>
    </location>
</feature>
<keyword evidence="6" id="KW-1133">Transmembrane helix</keyword>
<feature type="compositionally biased region" description="Low complexity" evidence="5">
    <location>
        <begin position="857"/>
        <end position="872"/>
    </location>
</feature>
<dbReference type="PROSITE" id="PS50237">
    <property type="entry name" value="HECT"/>
    <property type="match status" value="1"/>
</dbReference>
<feature type="domain" description="DAGKc" evidence="7">
    <location>
        <begin position="12"/>
        <end position="163"/>
    </location>
</feature>
<dbReference type="GO" id="GO:0004143">
    <property type="term" value="F:ATP-dependent diacylglycerol kinase activity"/>
    <property type="evidence" value="ECO:0007669"/>
    <property type="project" value="UniProtKB-EC"/>
</dbReference>
<dbReference type="SUPFAM" id="SSF111331">
    <property type="entry name" value="NAD kinase/diacylglycerol kinase-like"/>
    <property type="match status" value="1"/>
</dbReference>
<organism evidence="10 11">
    <name type="scientific">Leishmania donovani</name>
    <dbReference type="NCBI Taxonomy" id="5661"/>
    <lineage>
        <taxon>Eukaryota</taxon>
        <taxon>Discoba</taxon>
        <taxon>Euglenozoa</taxon>
        <taxon>Kinetoplastea</taxon>
        <taxon>Metakinetoplastina</taxon>
        <taxon>Trypanosomatida</taxon>
        <taxon>Trypanosomatidae</taxon>
        <taxon>Leishmaniinae</taxon>
        <taxon>Leishmania</taxon>
    </lineage>
</organism>
<keyword evidence="4" id="KW-0067">ATP-binding</keyword>
<evidence type="ECO:0000256" key="1">
    <source>
        <dbReference type="ARBA" id="ARBA00009280"/>
    </source>
</evidence>
<dbReference type="Gene3D" id="3.40.50.10330">
    <property type="entry name" value="Probable inorganic polyphosphate/atp-NAD kinase, domain 1"/>
    <property type="match status" value="1"/>
</dbReference>
<dbReference type="InterPro" id="IPR003877">
    <property type="entry name" value="SPRY_dom"/>
</dbReference>
<dbReference type="VEuPathDB" id="TriTrypDB:LdBPK_355080.1"/>
<dbReference type="GO" id="GO:0005737">
    <property type="term" value="C:cytoplasm"/>
    <property type="evidence" value="ECO:0007669"/>
    <property type="project" value="TreeGrafter"/>
</dbReference>
<dbReference type="Pfam" id="PF00632">
    <property type="entry name" value="HECT"/>
    <property type="match status" value="1"/>
</dbReference>
<dbReference type="SMART" id="SM00046">
    <property type="entry name" value="DAGKc"/>
    <property type="match status" value="1"/>
</dbReference>
<dbReference type="PANTHER" id="PTHR46654:SF1">
    <property type="entry name" value="E3 UBIQUITIN-PROTEIN LIGASE HECTD3"/>
    <property type="match status" value="1"/>
</dbReference>
<dbReference type="Gene3D" id="3.30.2410.10">
    <property type="entry name" value="Hect, E3 ligase catalytic domain"/>
    <property type="match status" value="1"/>
</dbReference>
<keyword evidence="4" id="KW-0547">Nucleotide-binding</keyword>
<dbReference type="InterPro" id="IPR001870">
    <property type="entry name" value="B30.2/SPRY"/>
</dbReference>
<dbReference type="GO" id="GO:0007200">
    <property type="term" value="P:phospholipase C-activating G protein-coupled receptor signaling pathway"/>
    <property type="evidence" value="ECO:0007669"/>
    <property type="project" value="InterPro"/>
</dbReference>
<dbReference type="SMART" id="SM00119">
    <property type="entry name" value="HECTc"/>
    <property type="match status" value="1"/>
</dbReference>
<feature type="region of interest" description="Disordered" evidence="5">
    <location>
        <begin position="703"/>
        <end position="724"/>
    </location>
</feature>
<dbReference type="InterPro" id="IPR000756">
    <property type="entry name" value="Diacylglycerol_kin_accessory"/>
</dbReference>
<proteinExistence type="inferred from homology"/>
<dbReference type="InterPro" id="IPR043136">
    <property type="entry name" value="B30.2/SPRY_sf"/>
</dbReference>
<keyword evidence="4" id="KW-0418">Kinase</keyword>
<dbReference type="VEuPathDB" id="TriTrypDB:LdCL_350059200"/>
<accession>A0A504XFT6</accession>
<dbReference type="VEuPathDB" id="TriTrypDB:LDHU3_35.7110"/>
<dbReference type="VEuPathDB" id="TriTrypDB:LdCL_350059300"/>
<dbReference type="Pfam" id="PF00609">
    <property type="entry name" value="DAGK_acc"/>
    <property type="match status" value="1"/>
</dbReference>
<dbReference type="Pfam" id="PF00622">
    <property type="entry name" value="SPRY"/>
    <property type="match status" value="1"/>
</dbReference>
<dbReference type="InterPro" id="IPR017438">
    <property type="entry name" value="ATP-NAD_kinase_N"/>
</dbReference>
<evidence type="ECO:0000313" key="10">
    <source>
        <dbReference type="EMBL" id="TPP47806.1"/>
    </source>
</evidence>
<comment type="catalytic activity">
    <reaction evidence="4">
        <text>a 1,2-diacyl-sn-glycerol + ATP = a 1,2-diacyl-sn-glycero-3-phosphate + ADP + H(+)</text>
        <dbReference type="Rhea" id="RHEA:10272"/>
        <dbReference type="ChEBI" id="CHEBI:15378"/>
        <dbReference type="ChEBI" id="CHEBI:17815"/>
        <dbReference type="ChEBI" id="CHEBI:30616"/>
        <dbReference type="ChEBI" id="CHEBI:58608"/>
        <dbReference type="ChEBI" id="CHEBI:456216"/>
        <dbReference type="EC" id="2.7.1.107"/>
    </reaction>
</comment>
<keyword evidence="6" id="KW-0472">Membrane</keyword>
<dbReference type="EMBL" id="RHLD01000013">
    <property type="protein sequence ID" value="TPP47806.1"/>
    <property type="molecule type" value="Genomic_DNA"/>
</dbReference>
<evidence type="ECO:0000313" key="11">
    <source>
        <dbReference type="Proteomes" id="UP000318821"/>
    </source>
</evidence>
<comment type="similarity">
    <text evidence="1 4">Belongs to the eukaryotic diacylglycerol kinase family.</text>
</comment>
<dbReference type="InterPro" id="IPR035983">
    <property type="entry name" value="Hect_E3_ubiquitin_ligase"/>
</dbReference>
<dbReference type="Pfam" id="PF00781">
    <property type="entry name" value="DAGK_cat"/>
    <property type="match status" value="1"/>
</dbReference>
<dbReference type="Proteomes" id="UP000318821">
    <property type="component" value="Unassembled WGS sequence"/>
</dbReference>
<dbReference type="VEuPathDB" id="TriTrypDB:LDHU3_35.7120"/>
<evidence type="ECO:0000256" key="4">
    <source>
        <dbReference type="RuleBase" id="RU361128"/>
    </source>
</evidence>
<dbReference type="VEuPathDB" id="TriTrypDB:LDHU3_35.7140"/>
<evidence type="ECO:0000256" key="3">
    <source>
        <dbReference type="PROSITE-ProRule" id="PRU00104"/>
    </source>
</evidence>
<dbReference type="GO" id="GO:0005524">
    <property type="term" value="F:ATP binding"/>
    <property type="evidence" value="ECO:0007669"/>
    <property type="project" value="UniProtKB-KW"/>
</dbReference>
<evidence type="ECO:0000259" key="8">
    <source>
        <dbReference type="PROSITE" id="PS50188"/>
    </source>
</evidence>
<dbReference type="CDD" id="cd12885">
    <property type="entry name" value="SPRY_RanBP_like"/>
    <property type="match status" value="1"/>
</dbReference>
<evidence type="ECO:0000259" key="7">
    <source>
        <dbReference type="PROSITE" id="PS50146"/>
    </source>
</evidence>
<dbReference type="PANTHER" id="PTHR46654">
    <property type="entry name" value="E3 UBIQUITIN-PROTEIN LIGASE HECTD3"/>
    <property type="match status" value="1"/>
</dbReference>
<sequence>MTSLSHSPRTRGGARTFFALVNLRSGGRRSSEYVLHKLSDTLGADRVWVLFEGGTAERHRSQLELFLRKQAPKYVIVAGGDGTISFAMDVIKRLHDQNLLSPNRGVIAPFPLGTGNDFSFTLGFGSGFARWIVLGEKRFQRLMRDYETATVTNVDRWSLHVTTTTARHPSGLVHTHVFNNYFSIGFDAAVANRLNRFRGRHPNLFTTRPVVKLWYAAFAVMALFTEKKIGSSILLEVDGRRVPVPASAKSVAVCNMLTYAGGAVAWNGDAVDHYAKPSVWDGRVEIVCFYGIWHLALVRLGWCYGKKLGQGTTACIETDCHSCQFDGEEVLNVADSKGKSTFRILHFSTSECLTVPPRQETNVFVLLLALAAAVLAIVGILYRSPAGYAESWNNFLVDLIRDAPGPLPVTRMTDGTPFALGLDPGRGRPRSLLSPFGIGVSKRIALVGSGNSITALLVKENVPAGTPLLLAPDAALLTCQGALDADVDGLVPPPAEMLELLKRDTAQLDRVYLAYYLSLRCFTKTEDWFSGQIHRFKDGGSTSQEDAASSRIWERFAQKYVTAPAPVFLAALQYVWESCFCKPATEADSSSAPLTAALAVAPVVDVAVQSRNAANSALTATTAKALKETYLRGDITGARQALLAKNDASVYWVLTAITDIAVGGETGLGRLRAIRLPTVATAALGTKVVSTALLPLALAPSRRAAAPQSSRPHRPTPGKPSPGYFDGSCNVPASVAHGLEVYAGKAEGAAILLRARACNEPELGRVVNSSHCGGGGPVVDGLVEHQRNAPDYAFVVCCIEVSVSLAQINSDFSELDVDEAFSDDHQDSQTRVLSDDEDYSSDSSEHSTAARAAPAEGSAQRSAGQRSGRARGIGSESLRPLRESSYPVEYLFAQTTLKEKHSTEVSTVNEEKRVGLKSLGGLVKYSSADLLTRAWCLCPSELKNREHPLYSKLPKCPEVLETRFGDTDEISQFMCSIALQLGERYHRVTPVYLRSLLVQAVVRDEIAGANQSVANSTPYADVLLDPAWEGESACADEADDVSGNEGSDEVQDENIEVESAVSAFDFSVALILPVVSQGITYESLHLLHTLVDRCLSSSTEVAIVLSSGDTKVFFSLLRWSLHHPDTIAMLHMRGVRGIVERVEQKSAVRVRLSIPTVTPKEQTISFIHSVGSTPASVTGLCVFTEEDAPRCIVFTENRSFKVALTPPFEVLCCSSTAPDSCRGVYVESDMSICVLGDHGKVFVINKDTLMLTRTMSPPSHLLGSTQFPLYIGDGEYVSSYFLAGTSTERQACFTGNEVSGALTPSTITLPRTCDSLSIQFYLCPVITGTVNEMTLLHLTTGSKNWLSVSVSLNPLTSTMVLMFRHGQDAFAEIREPLRAEWALWSASLTSTNDTAAWSVFKNGVMCDTRSQSGALIQPSGAVTPIFFKGRLNAHLSTLQLWSRAQSVDCMRNCALEHTPESKSQFLVFSFLMDEGLGRSFHSPQTGYVWQGTGVIWDTPPRPFPVNRHSPHKVHWRPSGNYYIVTNHFEYAIIEPQATTWIDRDGRVVEQAEGLLSVSERPFYNITDGYFFLSTQDTVGIRSVKSNSPPAAYLQHLPSMVVGKQFCAQVVESVMRRTPITAKQYLEYLVHRTNLHLLTYSDDQGSGPVHLSSSLRENLSVVGRLLDLTEYLVSGIESSVKECLRPELLLCLVGRVLNIYVKLFERQCPGQVVRSVVDAHKRLQSLNTKVKQDEFLQEAASVFGDLNQVILARCVSHDFQLKLITDSASLKDVRQLLQLESLSQFVASVIKRDMKKMFMTFLHRLKEECQEEATLIFDSKPRQINASEAMLSTLLGMLSQQGHSQWHLVAAALISSLCKWIIRCFEERYPSDAERYANVDVLKETSIGIVLFPVVHYMCDMQLDSSIAPDALKALNDARKCLSRYSLAPGKTGKKFVSFSETHYVASPPQLKAPFYASLSLQYAKSIKVEFLDSPELDRASSTVTVSLVTNNCLTSVDVLHPGQNAVFLEGAQVSIAYAAEATLDSPAPGVALNVHTVVELATEKTDWVRDICLALSYIIIRVTQHNLHNTAPSGSAIRRDSFLRGGLSASVQKCNKIPLSPGNKEECADLHAQLCAVAEETDPSLTVAWSALYEKSRIQYSKRLEGIMRWASCALAWQTLSLPAEDEKTVEQLLCSSVNAIKRKTFLLLEALQQGREEAIVGRARFLLFNITPRLFGEWQLIEHQHTEEPLTAEADRGSRQLSRLAYSVGNRSRATVASFQMPTAHALDLSSNYRGSLLSTRKTASRTLDESPVNIFTKTLRSEEESLPNKIIYYLINGLDKPTEDICKDMVLKTQQAVYQTEAYKLQEDLCKSFANDREMLSAILMTHLKYRLEFSQSTIVAASEQGEAASEANVGFDHHYTEQMIGCGMLRELELQKAVCSFVQSSLRSLLHKLDDTQDFPYVEAVYMCATLCHPWDGVDMSILQPREIFAFLKKLLTTACELRLESASSDTDKYYESRGLFDLAHRCLVIPNAMLQTSVEGVHIVQSEVQGLHVENVNVVFSARTHWKAHGANVRIPTKTCEADYYANYGIPKVISEFPDVQYYEVALDFALHPSNPELSMGLSLVPLSPLDPVRADYVLSLASTGRVHRPEKQDRQLCNPWKVGDVVGCGLMAPSNSVFFTLNGEFLGVVAEVPTLSTVIPFVSVRGDDTLMKVIVNFGEEQSFRFDLASLHCSCRHRYLTPSVVCDTVIITTDYLVTMCYKGLSKGEDTSVTCDEAISGLLEKATAFLSSSTITLMVKLNACSPGQSSRIEQIVVLLSRLLHCVSIVIECFRYDAVTRRTHATVLQLCAAILTRCRDKWVKVRASQCLAMLCKILRPQYLVEASEALRGLVSFEDIVQQLVDLARIKFIKEAEAPMQPPRWVGGTTVVKGKGTFFGSVPLPKKGTHLVGFRIKRRQQQVQGPGAPLGGCYYLGLAHGQPSIPNMGNLISRSDVYVLQDTDDQDQVAHLLLRRHCIPRNNHRRVYGNDEVVWVEFNADYGEIAFYRENMVMIGLAFANITQVDDLYPIAFLFNDDASCEIIAPPSLTDESVEHWTESLRRSAAIDTLQELHVVPGFSAIISLMVQRSVSQLDCSLDECLVALGVLGGERSYLYCQHDTYGMVVVHAIAEVTGKVVVFLASDEDKRLFSVQPQGLKPSFIQTPLYQSNAPDAHSCATLLSSELYRILYEASAVAPLLQSEEGARHKVERQYEESLSSAIATNLIGILTEQQMRSSPKLARAASTSPETSGAEFPYRRFNSSVIFSGQSVSVDLHCSTKTLYVPNPSIAVTTAEGCSVVRGNVQLDQRFTLAVSVTQTSINDLMYVGFTTTRMRWPESQDEVASWEDAWVLCNRDSVATNSVNCCMEPGIIFGAANKVFQSGDVLLMRVDRHERTVAFTRIRNSEQTDLGVLFEGIPAACDLRPMVVCGEESVVVFSTLDSCLFPSRLTYPVSNFNNPSCERVTCCSCSRRLMPPWYGSEDNVALCEWCFSLWKRPKDMFFVVSTTSRTIPEYLVSDHCPETLVAGDYVEFEENTGLQWSNIRSVNSEILGGTCIALNDESFAFSEELPQFGQRRVDVRLSHIAGVPGHPFSGLHTFTPLWRDGQQIGPTCSLRGDCVAVSATMLPMRTKLFLCFHIESNSRNTLFSMAEVFVGVTNLADAPRPMSRADLEHLCAAKSVRGTWCDTSEKVSSSGCVNMLVDCLNSSVFFSSSLSGLHGKPFVISGSMSAEAEEDNLRLLVFSHEPCVVRFSEGLVSYNECVEPSFAPLAIGLFPEMGDALSVDTFNEAIVLMDTVDRTQTYTKAEWRYSPHVDKLDNGTLFYVGDTVTFFHDGTTIHVYIQGIELASLELSDAQRSERLRVVAYLSTRGTTATIVPPLYGTSHFGKITRVCSPDVAVVESVSEHGKRSTFAVHKSAVRFCALVAAAGREKPGLCDGDPVAFKIGGLQISKRGTIASVQGAVVNVCESSDKRNLISVNMNQCFLLRNEGKQQYNYELYPLISPPTSSITRVFEVGKKKFRLQSRGSYNGIMFDCKTSETIELIGMSVLTRVTGCHQVQTYFRKGSSVNHERDGRSWTVIFDDMIDMTADHQFSIPFTPITVEGGTTFSFYINTSHNCGIGFYCEEDGCSGEIGQELDADGTLSVYLGRKSGSSDPFTEFSMSPRGFCGTIQYKQNHGSTLPSIEGKLFPRPSMEVNLCHCSESLRLICRPLTTSKDIVVTFRVRVFSLAVRIISFTMPVLLLNPSARVPQGISHCSISMFYTPEDRLERQWIWNSRFLVQGDASEAVLSPASLSLEQGTYMFQVLLKNIESEGVGAPPHLCLLSSSDPLYERKNDLIAVSGFFGDVTCEANRPVLEGELHTMIPGAHLNQNNSASYNGIMFDLRSKKEITLEQVFCISQTTSDCVTVYSIFINTSSSCGVRFYNSSDGHVGDIRDEFDSDGILSVYNTDAMEHATFPYVRGFLVTRMLVALMSYVELSSVGHSGNFSYEQLLKTTSLLATSPMDSLADLMGAENMLASLIRDSGEVRNINVTIPIAGGHCSLLVPLAKGDIALLTDLQSAESNALVKLQSGVRPDGMALVRHRDASVPFSVPAKRLLPITKCVMCGWMYTQEVCAACNAEHMPILSEEARAVEIVANGLQQTRSGLSIQETIEAAVAAVGSAWGKDGMLMPVDAASKDRPEVQASVAPRGVVFSIPVALLLSEEEYSEGGSLLCPFVFHPAAGAAVALRLSTTNEVFSVQFVTSGAASAIAEATEEAPAHFFLLQLWGGDGEARHGLTEDPVPFVICRGGESSVPLVENVHAGYAASLQRDGFVTLFLEIQACSPLPLTAPVLAKPDCWMWEHNSVEAQLCSTSTTYLARLFSSVQGVSDWPHYSAFMVTAKGKETMIFLELHVSEVQRRTVSSSGMMVYSAPSPLPVRIRKPFNMQSDEVLTLRVTTEGDFFIYDTNDIVRCSISKEELYGGKHQRQLHRIGFVSVDPEKVTALLYVPEKTRRNPRANIASDAKTTLSSSSLLPKTYSPAWVRLDASRITVSRNGLTASSVNELGGGDAVMGSPLPATGVWSFVVHIHRKDSQPGTPLGSGFFAGVALSDFAQFAPEYSAIKTYVGSLWVVQDVQDEDSMPNQEPLPPLMRGSYGQGVLFFDSTKLLFIVDRSNGTLSISRDNESPHVVFQGIPHGASVSPFVRLDHPNSSATLARFSSAVEYTRLHQPSLEKVLWLQPITPSLLRRYPLFMATQTFPFISELVRKLPTRLAGLLERCWGEQIARSRFEYRVAQALEELAGLGAFARSLPEANDAKVDEIADYLSKSARREVVVFPARTSETAVQTSPLDDSTGVHVRLPPTYELVGRVEATNMVRVLHFDREFGAVERTLHLFFLDDATLNLHSTNNVLPHLSVMRQHEILPALNRAEAVAVMADGWFDCSLADYDAVLNVKEEEEIASSLVYALEHWHLHQLPHGHVHPRNVYLRVEHGEVVQCCLWNVHQLSPKSKYASHELRDSGVRSLFGDRWACWQILHSFQHLLAHDPRVAECVELMVDEATSISRALQLSVAFQGSFSDSGEGLTFSLRTGSRLRGGSGSYNGIMFDVVAKNNTICITKLSFIPDANTVATVRLYARSGSFMGFERDPEAWTKLFEEEMALKDTWEVTLENFEPITVPGGARVGIFLHTTSGSGVLFFSENEGLQGKTGDVEEENDDIGITIGKKSESANPFVAVQSQKRLLKGSITYTVLMRSNGPRSCLISCCEPVLSDGKGEEQVELRLVQVSSAARKGESDLQVPGGVRAPGGARTQLPATQLPTSSGYCLQVLSAPNTRRSGSDRNNVLTLVAPSQFVWCRAPDVVSVRPGLLREVADPLVRFLAAEGLRRRRTLLRQHNLSSRVFPCRPLHFLLLPTHDTDTGAPSSMCSVTHPVLSGGTVFISEPISSSCTLSLWQKAAGAAVLLVMDHIPTTDEVTRRTTASPSDSLVGARSCGGFVHVDDALRYVTSTRDRVHLRLKASLSCRPLFVVARLRNAGHRDSQLFAYSSAMEHELFTPAAEGCFFMTNRKATPPDDNAAFATTWHACGGLIALEGRDKGCAGAESLVRLESLVSSRDEVRFVCPPRCPGESETVVQEKMKTGEAQPNVAVQHAIPQAPLLIELREQAKWKSVRHLVEFTCLSSSLALCGARGAWQVAGGINCSAVVSSPRFTTAERHRVHLRLQFPRRMPMDLQLDCKSGSANPIRLLHGSYKSLRSRLFDPAVREVFVWLDINLQTREVVVLSSDGTVYHPFIEESVLSSDVQLGFVSHAPGSELDVLEWRVCSSQIRGEMTASVFKRVLEETPLAQLSANTSLTVGTVCRHSARGAFPSKQEVNLSTEKQMGVLMVTYARMLLEKTLLSQEKARTAAQPQFLRLLSLTALRKHPDIARILDGEIKQGSFRLVSQCVAQLSAPFLMQVPAEVDAGINVIASLMRNDVFRRTILNAFGSSLVLILLRAATVHTRSTRHTALHCVQELLSDGRVPLPSHHVLSAHLRPLTDMMASLCRRERMGSAVVQTGVTLIADLIERYQRERPEHPYRDVPTEIPYKLVCCAREIVRAITHDPPLPFPSAMVAEVSSQHTMRCEVMKRVIDAENRTCAIGVFKEEGRHPDSSMSFTVRMNGNRRGSVVVGWNSATPRQQQDESLPCFGYFVDGRTGAVFLCYNHTKSMKGLALRVNAGDDLITTANYRDHKITFELKRAGITVGETKFDTEREVIGLPFFSAEYSDDATVDLKSFHPGPQTLSVSRLYEQILRAPYEQDQTPAQSFEFYAELNLFAQTVLNVHSSADIVSRVVNETTVASHELASFTQVSSALNAGAFAERVSLAPLTPYLVRLKKLDELTAEFAPLINLRRRTELFDIFGVLKNLCSRETEEQIQTRIMAPFQNMQGKKVSVTIHTMQAQPTTSTGPFQTLMRSVFGQLYLQLQQATIDIFYVSPIFTVKLAGFGSTDAGGPYRDVLSQLATEIMTTHPSKQCQLNPLFVNCGRGDVTAIMPNVALIKSAQIPLMLEFFGKLLASLFLTQDVLAVELPPLFWKLLLGEEATIKDLSAFDADIAKLLQPEELMMRTHEELEERFPGITAVWKAIVDDNQQFLLDENLPPETLDGARLLSRRIMVSEIHRFEEAIGYIQQGFDQVLPLYTLHAYRWQKVELLICGTPKLTFADFYNKCDIQLSTADASMFLSVLESMTDEDRTLLLRFTTGQSRLPLKTKIKVTHNGSKDTLPTSSTCFFALRLPSYSSAEKMKERLLYAVRQCKAIDADGQAREHLIID</sequence>
<dbReference type="SMART" id="SM00045">
    <property type="entry name" value="DAGKa"/>
    <property type="match status" value="1"/>
</dbReference>
<dbReference type="VEuPathDB" id="TriTrypDB:LdBPK_355050.1"/>
<feature type="transmembrane region" description="Helical" evidence="6">
    <location>
        <begin position="363"/>
        <end position="382"/>
    </location>
</feature>
<keyword evidence="4 10" id="KW-0808">Transferase</keyword>
<dbReference type="InterPro" id="IPR016064">
    <property type="entry name" value="NAD/diacylglycerol_kinase_sf"/>
</dbReference>
<protein>
    <recommendedName>
        <fullName evidence="4">Diacylglycerol kinase</fullName>
        <shortName evidence="4">DAG kinase</shortName>
        <ecNumber evidence="4">2.7.1.107</ecNumber>
    </recommendedName>
</protein>
<dbReference type="Gene3D" id="2.60.120.920">
    <property type="match status" value="2"/>
</dbReference>
<dbReference type="InterPro" id="IPR000569">
    <property type="entry name" value="HECT_dom"/>
</dbReference>
<dbReference type="GO" id="GO:0004842">
    <property type="term" value="F:ubiquitin-protein transferase activity"/>
    <property type="evidence" value="ECO:0007669"/>
    <property type="project" value="InterPro"/>
</dbReference>
<dbReference type="InterPro" id="IPR042469">
    <property type="entry name" value="HECTD3"/>
</dbReference>
<dbReference type="SUPFAM" id="SSF56204">
    <property type="entry name" value="Hect, E3 ligase catalytic domain"/>
    <property type="match status" value="1"/>
</dbReference>
<dbReference type="VEuPathDB" id="TriTrypDB:LdCL_350059400"/>
<evidence type="ECO:0000256" key="5">
    <source>
        <dbReference type="SAM" id="MobiDB-lite"/>
    </source>
</evidence>
<dbReference type="PROSITE" id="PS50146">
    <property type="entry name" value="DAGK"/>
    <property type="match status" value="1"/>
</dbReference>
<dbReference type="Gene3D" id="3.90.1750.10">
    <property type="entry name" value="Hect, E3 ligase catalytic domains"/>
    <property type="match status" value="1"/>
</dbReference>
<gene>
    <name evidence="10" type="ORF">CGC20_14100</name>
</gene>
<feature type="active site" description="Glycyl thioester intermediate" evidence="3">
    <location>
        <position position="7265"/>
    </location>
</feature>
<name>A0A504XFT6_LEIDO</name>
<comment type="caution">
    <text evidence="10">The sequence shown here is derived from an EMBL/GenBank/DDBJ whole genome shotgun (WGS) entry which is preliminary data.</text>
</comment>
<reference evidence="11" key="1">
    <citation type="submission" date="2019-02" db="EMBL/GenBank/DDBJ databases">
        <title>FDA dAtabase for Regulatory Grade micrObial Sequences (FDA-ARGOS): Supporting development and validation of Infectious Disease Dx tests.</title>
        <authorList>
            <person name="Duncan R."/>
            <person name="Fisher C."/>
            <person name="Tallon L."/>
            <person name="Sadzewicz L."/>
            <person name="Sengamalay N."/>
            <person name="Ott S."/>
            <person name="Godinez A."/>
            <person name="Nagaraj S."/>
            <person name="Vavikolanu K."/>
            <person name="Vyas G."/>
            <person name="Nadendla S."/>
            <person name="Aluvathingal J."/>
            <person name="Sichtig H."/>
        </authorList>
    </citation>
    <scope>NUCLEOTIDE SEQUENCE [LARGE SCALE GENOMIC DNA]</scope>
    <source>
        <strain evidence="11">FDAARGOS_360</strain>
    </source>
</reference>
<feature type="domain" description="HECT" evidence="9">
    <location>
        <begin position="6978"/>
        <end position="7297"/>
    </location>
</feature>
<evidence type="ECO:0000259" key="9">
    <source>
        <dbReference type="PROSITE" id="PS50237"/>
    </source>
</evidence>
<keyword evidence="6" id="KW-0812">Transmembrane</keyword>
<evidence type="ECO:0000256" key="6">
    <source>
        <dbReference type="SAM" id="Phobius"/>
    </source>
</evidence>
<dbReference type="EC" id="2.7.1.107" evidence="4"/>
<dbReference type="Gene3D" id="2.60.200.40">
    <property type="match status" value="1"/>
</dbReference>
<evidence type="ECO:0000256" key="2">
    <source>
        <dbReference type="ARBA" id="ARBA00022786"/>
    </source>
</evidence>
<dbReference type="VEuPathDB" id="TriTrypDB:LdBPK_355060.1"/>
<dbReference type="InterPro" id="IPR044736">
    <property type="entry name" value="Gid1/RanBPM/SPLA_SPRY"/>
</dbReference>
<dbReference type="PROSITE" id="PS50188">
    <property type="entry name" value="B302_SPRY"/>
    <property type="match status" value="1"/>
</dbReference>
<feature type="region of interest" description="Disordered" evidence="5">
    <location>
        <begin position="821"/>
        <end position="878"/>
    </location>
</feature>